<proteinExistence type="predicted"/>
<protein>
    <submittedName>
        <fullName evidence="1">Uncharacterized protein</fullName>
    </submittedName>
</protein>
<evidence type="ECO:0000313" key="1">
    <source>
        <dbReference type="EMBL" id="QIA88652.1"/>
    </source>
</evidence>
<evidence type="ECO:0000313" key="2">
    <source>
        <dbReference type="Proteomes" id="UP000464749"/>
    </source>
</evidence>
<gene>
    <name evidence="1" type="ORF">FEE39_10445</name>
</gene>
<dbReference type="AlphaFoldDB" id="A0A9X7XV05"/>
<dbReference type="RefSeq" id="WP_163589009.1">
    <property type="nucleotide sequence ID" value="NZ_CP040856.1"/>
</dbReference>
<name>A0A9X7XV05_LACJH</name>
<keyword evidence="1" id="KW-0614">Plasmid</keyword>
<geneLocation type="plasmid" evidence="1 2">
    <name>unnamed2</name>
</geneLocation>
<dbReference type="EMBL" id="CP040856">
    <property type="protein sequence ID" value="QIA88652.1"/>
    <property type="molecule type" value="Genomic_DNA"/>
</dbReference>
<reference evidence="1 2" key="1">
    <citation type="submission" date="2019-06" db="EMBL/GenBank/DDBJ databases">
        <title>Whole genome sequencing of Lactobacillus johnsonii strain G2A.</title>
        <authorList>
            <person name="Conlan S."/>
            <person name="Thomas P.J."/>
            <person name="Mullikin J."/>
            <person name="Singer J."/>
            <person name="Weaver C."/>
            <person name="Segre J.A."/>
        </authorList>
    </citation>
    <scope>NUCLEOTIDE SEQUENCE [LARGE SCALE GENOMIC DNA]</scope>
    <source>
        <strain evidence="1 2">G2A</strain>
        <plasmid evidence="1 2">unnamed2</plasmid>
    </source>
</reference>
<accession>A0A9X7XV05</accession>
<sequence length="289" mass="34416">MKKIDDLTGEIYAKIATRIRERKSQRHKKRNEITDDNSVQLLSNIMNNKRLSSRNPYLLNSKMTYDIVTNLDFKSSYELIWGNGKDLDEMLRIVFEYSLEYLQNKSNDYGKIIEDCLLNFYPYARLSAEYDHAIEPFKPEIPDIGLAYDFAKKHLYFEISDDFKSKHRKYFETLETKKLPDKIITFVEKDVFEILKEYLKKHAEGITTYELISKIIGYETEDMYEDMIHGPEWSAHQPLTYTGETYKKVRQETIDAGRSYIDAIIHEQEETDYFYQIYPYPLTNGDFDY</sequence>
<dbReference type="Proteomes" id="UP000464749">
    <property type="component" value="Plasmid unnamed2"/>
</dbReference>
<organism evidence="1 2">
    <name type="scientific">Lactobacillus johnsonii</name>
    <dbReference type="NCBI Taxonomy" id="33959"/>
    <lineage>
        <taxon>Bacteria</taxon>
        <taxon>Bacillati</taxon>
        <taxon>Bacillota</taxon>
        <taxon>Bacilli</taxon>
        <taxon>Lactobacillales</taxon>
        <taxon>Lactobacillaceae</taxon>
        <taxon>Lactobacillus</taxon>
    </lineage>
</organism>